<evidence type="ECO:0000259" key="1">
    <source>
        <dbReference type="Pfam" id="PF13860"/>
    </source>
</evidence>
<dbReference type="AlphaFoldDB" id="D0MGN5"/>
<feature type="domain" description="FlgD/Vpr Ig-like" evidence="1">
    <location>
        <begin position="391"/>
        <end position="455"/>
    </location>
</feature>
<dbReference type="KEGG" id="rmr:Rmar_2727"/>
<gene>
    <name evidence="2" type="ordered locus">Rmar_2727</name>
</gene>
<evidence type="ECO:0000313" key="3">
    <source>
        <dbReference type="Proteomes" id="UP000002221"/>
    </source>
</evidence>
<reference evidence="2 3" key="1">
    <citation type="journal article" date="2009" name="Stand. Genomic Sci.">
        <title>Complete genome sequence of Rhodothermus marinus type strain (R-10).</title>
        <authorList>
            <person name="Nolan M."/>
            <person name="Tindall B.J."/>
            <person name="Pomrenke H."/>
            <person name="Lapidus A."/>
            <person name="Copeland A."/>
            <person name="Glavina Del Rio T."/>
            <person name="Lucas S."/>
            <person name="Chen F."/>
            <person name="Tice H."/>
            <person name="Cheng J.F."/>
            <person name="Saunders E."/>
            <person name="Han C."/>
            <person name="Bruce D."/>
            <person name="Goodwin L."/>
            <person name="Chain P."/>
            <person name="Pitluck S."/>
            <person name="Ovchinikova G."/>
            <person name="Pati A."/>
            <person name="Ivanova N."/>
            <person name="Mavromatis K."/>
            <person name="Chen A."/>
            <person name="Palaniappan K."/>
            <person name="Land M."/>
            <person name="Hauser L."/>
            <person name="Chang Y.J."/>
            <person name="Jeffries C.D."/>
            <person name="Brettin T."/>
            <person name="Goker M."/>
            <person name="Bristow J."/>
            <person name="Eisen J.A."/>
            <person name="Markowitz V."/>
            <person name="Hugenholtz P."/>
            <person name="Kyrpides N.C."/>
            <person name="Klenk H.P."/>
            <person name="Detter J.C."/>
        </authorList>
    </citation>
    <scope>NUCLEOTIDE SEQUENCE [LARGE SCALE GENOMIC DNA]</scope>
    <source>
        <strain evidence="3">ATCC 43812 / DSM 4252 / R-10</strain>
    </source>
</reference>
<name>D0MGN5_RHOM4</name>
<dbReference type="HOGENOM" id="CLU_036705_0_0_10"/>
<evidence type="ECO:0000313" key="2">
    <source>
        <dbReference type="EMBL" id="ACY49598.1"/>
    </source>
</evidence>
<accession>D0MGN5</accession>
<protein>
    <submittedName>
        <fullName evidence="2">Extracellular repeat protein, HAF family</fullName>
    </submittedName>
</protein>
<dbReference type="OrthoDB" id="8981767at2"/>
<keyword evidence="3" id="KW-1185">Reference proteome</keyword>
<dbReference type="eggNOG" id="COG5563">
    <property type="taxonomic scope" value="Bacteria"/>
</dbReference>
<organism evidence="2 3">
    <name type="scientific">Rhodothermus marinus (strain ATCC 43812 / DSM 4252 / R-10)</name>
    <name type="common">Rhodothermus obamensis</name>
    <dbReference type="NCBI Taxonomy" id="518766"/>
    <lineage>
        <taxon>Bacteria</taxon>
        <taxon>Pseudomonadati</taxon>
        <taxon>Rhodothermota</taxon>
        <taxon>Rhodothermia</taxon>
        <taxon>Rhodothermales</taxon>
        <taxon>Rhodothermaceae</taxon>
        <taxon>Rhodothermus</taxon>
    </lineage>
</organism>
<sequence>MKRRMARLLLPALPVASAAVRISLTGLLLSGMLVSLSTQAQTLTWLGTLGGNSSRAYDVSNEGPVVVGTSANASQQIRAFFWTPGTGLQDLGTLGGSQSSARAVSSDGNVIVGWAYKPGDASPRSFRWTATTGMQEIQSLVADRENRAHGISDDGLVIVGEYWDPGDPRAYRWTTQMEDLGTLGGFQAYAYDASADGAVVVGQAMNSDMTMRAFRWENWVMQDLGTLGGSWSEARAVSADGTVIVGFSSNNNGDLRPFRWRAASGMVELPSLGVNSAALDVSANGRYVVGYYVINNTTEERALLWDAFTVPPTMRNLTSHYASLLTPGSYLERATAISPDGRYIVGHGFNAETGRTEGFLLDTQGVTAVDDQRPLRQKTVLIQNYPNPFRSTTQVSFETADPGWVTLKVLDLLGREVRTLVHARLAAGLHTVQWDGRDEAGHPVAGGLYLYRLETARVVLTRRLLLVR</sequence>
<dbReference type="NCBIfam" id="TIGR02913">
    <property type="entry name" value="HAF_rpt"/>
    <property type="match status" value="4"/>
</dbReference>
<dbReference type="Proteomes" id="UP000002221">
    <property type="component" value="Chromosome"/>
</dbReference>
<dbReference type="STRING" id="518766.Rmar_2727"/>
<dbReference type="InterPro" id="IPR025965">
    <property type="entry name" value="FlgD/Vpr_Ig-like"/>
</dbReference>
<dbReference type="RefSeq" id="WP_012845208.1">
    <property type="nucleotide sequence ID" value="NC_013501.1"/>
</dbReference>
<dbReference type="SUPFAM" id="SSF69322">
    <property type="entry name" value="Tricorn protease domain 2"/>
    <property type="match status" value="1"/>
</dbReference>
<dbReference type="Gene3D" id="2.60.40.4070">
    <property type="match status" value="1"/>
</dbReference>
<dbReference type="InterPro" id="IPR014262">
    <property type="entry name" value="HAF_rpt"/>
</dbReference>
<dbReference type="Pfam" id="PF13860">
    <property type="entry name" value="FlgD_ig"/>
    <property type="match status" value="1"/>
</dbReference>
<proteinExistence type="predicted"/>
<dbReference type="EMBL" id="CP001807">
    <property type="protein sequence ID" value="ACY49598.1"/>
    <property type="molecule type" value="Genomic_DNA"/>
</dbReference>
<dbReference type="NCBIfam" id="TIGR04183">
    <property type="entry name" value="Por_Secre_tail"/>
    <property type="match status" value="1"/>
</dbReference>
<dbReference type="InterPro" id="IPR026444">
    <property type="entry name" value="Secre_tail"/>
</dbReference>